<evidence type="ECO:0000313" key="4">
    <source>
        <dbReference type="EMBL" id="KAG7356130.1"/>
    </source>
</evidence>
<evidence type="ECO:0000256" key="1">
    <source>
        <dbReference type="ARBA" id="ARBA00006908"/>
    </source>
</evidence>
<comment type="similarity">
    <text evidence="1">Belongs to the HY2 family.</text>
</comment>
<dbReference type="OrthoDB" id="496703at2759"/>
<evidence type="ECO:0000313" key="5">
    <source>
        <dbReference type="Proteomes" id="UP000693970"/>
    </source>
</evidence>
<organism evidence="4 5">
    <name type="scientific">Nitzschia inconspicua</name>
    <dbReference type="NCBI Taxonomy" id="303405"/>
    <lineage>
        <taxon>Eukaryota</taxon>
        <taxon>Sar</taxon>
        <taxon>Stramenopiles</taxon>
        <taxon>Ochrophyta</taxon>
        <taxon>Bacillariophyta</taxon>
        <taxon>Bacillariophyceae</taxon>
        <taxon>Bacillariophycidae</taxon>
        <taxon>Bacillariales</taxon>
        <taxon>Bacillariaceae</taxon>
        <taxon>Nitzschia</taxon>
    </lineage>
</organism>
<gene>
    <name evidence="4" type="ORF">IV203_000816</name>
</gene>
<dbReference type="PANTHER" id="PTHR34557">
    <property type="entry name" value="PHYTOCHROMOBILIN:FERREDOXIN OXIDOREDUCTASE, CHLOROPLASTIC"/>
    <property type="match status" value="1"/>
</dbReference>
<dbReference type="GO" id="GO:0016636">
    <property type="term" value="F:oxidoreductase activity, acting on the CH-CH group of donors, iron-sulfur protein as acceptor"/>
    <property type="evidence" value="ECO:0007669"/>
    <property type="project" value="InterPro"/>
</dbReference>
<dbReference type="PANTHER" id="PTHR34557:SF1">
    <property type="entry name" value="PHYTOCHROMOBILIN:FERREDOXIN OXIDOREDUCTASE, CHLOROPLASTIC"/>
    <property type="match status" value="1"/>
</dbReference>
<dbReference type="Pfam" id="PF05996">
    <property type="entry name" value="Fe_bilin_red"/>
    <property type="match status" value="1"/>
</dbReference>
<dbReference type="GO" id="GO:0010024">
    <property type="term" value="P:phytochromobilin biosynthetic process"/>
    <property type="evidence" value="ECO:0007669"/>
    <property type="project" value="InterPro"/>
</dbReference>
<dbReference type="AlphaFoldDB" id="A0A9K3L773"/>
<proteinExistence type="inferred from homology"/>
<protein>
    <submittedName>
        <fullName evidence="4">Ferredoxin-dependent bilin reductase</fullName>
    </submittedName>
</protein>
<evidence type="ECO:0000256" key="2">
    <source>
        <dbReference type="ARBA" id="ARBA00023002"/>
    </source>
</evidence>
<keyword evidence="5" id="KW-1185">Reference proteome</keyword>
<accession>A0A9K3L773</accession>
<feature type="region of interest" description="Disordered" evidence="3">
    <location>
        <begin position="340"/>
        <end position="380"/>
    </location>
</feature>
<dbReference type="GO" id="GO:0050897">
    <property type="term" value="F:cobalt ion binding"/>
    <property type="evidence" value="ECO:0007669"/>
    <property type="project" value="InterPro"/>
</dbReference>
<name>A0A9K3L773_9STRA</name>
<reference evidence="4" key="2">
    <citation type="submission" date="2021-04" db="EMBL/GenBank/DDBJ databases">
        <authorList>
            <person name="Podell S."/>
        </authorList>
    </citation>
    <scope>NUCLEOTIDE SEQUENCE</scope>
    <source>
        <strain evidence="4">Hildebrandi</strain>
    </source>
</reference>
<dbReference type="Proteomes" id="UP000693970">
    <property type="component" value="Unassembled WGS sequence"/>
</dbReference>
<dbReference type="InterPro" id="IPR009249">
    <property type="entry name" value="Ferredoxin-dep_bilin_Rdtase"/>
</dbReference>
<feature type="compositionally biased region" description="Pro residues" evidence="3">
    <location>
        <begin position="344"/>
        <end position="358"/>
    </location>
</feature>
<keyword evidence="2" id="KW-0560">Oxidoreductase</keyword>
<reference evidence="4" key="1">
    <citation type="journal article" date="2021" name="Sci. Rep.">
        <title>Diploid genomic architecture of Nitzschia inconspicua, an elite biomass production diatom.</title>
        <authorList>
            <person name="Oliver A."/>
            <person name="Podell S."/>
            <person name="Pinowska A."/>
            <person name="Traller J.C."/>
            <person name="Smith S.R."/>
            <person name="McClure R."/>
            <person name="Beliaev A."/>
            <person name="Bohutskyi P."/>
            <person name="Hill E.A."/>
            <person name="Rabines A."/>
            <person name="Zheng H."/>
            <person name="Allen L.Z."/>
            <person name="Kuo A."/>
            <person name="Grigoriev I.V."/>
            <person name="Allen A.E."/>
            <person name="Hazlebeck D."/>
            <person name="Allen E.E."/>
        </authorList>
    </citation>
    <scope>NUCLEOTIDE SEQUENCE</scope>
    <source>
        <strain evidence="4">Hildebrandi</strain>
    </source>
</reference>
<comment type="caution">
    <text evidence="4">The sequence shown here is derived from an EMBL/GenBank/DDBJ whole genome shotgun (WGS) entry which is preliminary data.</text>
</comment>
<feature type="compositionally biased region" description="Low complexity" evidence="3">
    <location>
        <begin position="359"/>
        <end position="373"/>
    </location>
</feature>
<sequence length="380" mass="43493">MKPQHLLLLAPVACAYTLHHQQRHPTFTTGTPINVPRRSVSSANLLRMDTEVPSLDTVTTYNLEKTLKNIRLHKGISLRQAEAQHGMPWKSSIDPKVKDEELLYMPFWEWQMQFMEENFTNLKVVPCHNGKTDFSYNANEKKKARIVNLCATSDEYRKIRMTYYDAGDNTQVFNAVLYPDPALNLPVLGVDILCFNRKKYLAIVDFQPIHDNEEDHAAPYEHLLKPIKEKYDSLKGRMSSKFYDETQHFSQQMLFARFDDEEIVSRELFPAFQSYVKTHLDLVRSTERRPEDVKFVLECQKDYDTYSADRDPATGLFAAMFGAEWADDFVHDFLFSMSERTEGGPPPSMPFMGGPPPGAAAGQPQPPLSAGAPQMHSHKP</sequence>
<dbReference type="EMBL" id="JAGRRH010000015">
    <property type="protein sequence ID" value="KAG7356130.1"/>
    <property type="molecule type" value="Genomic_DNA"/>
</dbReference>
<evidence type="ECO:0000256" key="3">
    <source>
        <dbReference type="SAM" id="MobiDB-lite"/>
    </source>
</evidence>